<dbReference type="InterPro" id="IPR036388">
    <property type="entry name" value="WH-like_DNA-bd_sf"/>
</dbReference>
<dbReference type="EMBL" id="JAAOCA010000014">
    <property type="protein sequence ID" value="MBD1599564.1"/>
    <property type="molecule type" value="Genomic_DNA"/>
</dbReference>
<dbReference type="Pfam" id="PF01047">
    <property type="entry name" value="MarR"/>
    <property type="match status" value="1"/>
</dbReference>
<dbReference type="SMART" id="SM00347">
    <property type="entry name" value="HTH_MARR"/>
    <property type="match status" value="1"/>
</dbReference>
<feature type="domain" description="HTH marR-type" evidence="4">
    <location>
        <begin position="11"/>
        <end position="143"/>
    </location>
</feature>
<dbReference type="Proteomes" id="UP000805841">
    <property type="component" value="Unassembled WGS sequence"/>
</dbReference>
<dbReference type="RefSeq" id="WP_190421089.1">
    <property type="nucleotide sequence ID" value="NZ_JAAOCA010000014.1"/>
</dbReference>
<dbReference type="InterPro" id="IPR000835">
    <property type="entry name" value="HTH_MarR-typ"/>
</dbReference>
<keyword evidence="2" id="KW-0238">DNA-binding</keyword>
<comment type="caution">
    <text evidence="5">The sequence shown here is derived from an EMBL/GenBank/DDBJ whole genome shotgun (WGS) entry which is preliminary data.</text>
</comment>
<evidence type="ECO:0000256" key="3">
    <source>
        <dbReference type="ARBA" id="ARBA00023163"/>
    </source>
</evidence>
<evidence type="ECO:0000313" key="5">
    <source>
        <dbReference type="EMBL" id="MBD1599564.1"/>
    </source>
</evidence>
<sequence>MPHITPQTFYDSQIGMLLGRSAILKDRLLDKHLEAYGLTAAQFKVLIIMARWNVDTPAELCRHLALDSGSMTRMLGRLEQKQLIVRRRSDTDRRQVHIVLAAAGQALAQRFPHIGAAAMNEFVGVLESSELTELERILSKILTHAGDRAVCWSPGDIDK</sequence>
<reference evidence="5 6" key="1">
    <citation type="journal article" date="2020" name="Insects">
        <title>Bacteria Belonging to Pseudomonas typographi sp. nov. from the Bark Beetle Ips typographus Have Genomic Potential to Aid in the Host Ecology.</title>
        <authorList>
            <person name="Peral-Aranega E."/>
            <person name="Saati-Santamaria Z."/>
            <person name="Kolarik M."/>
            <person name="Rivas R."/>
            <person name="Garcia-Fraile P."/>
        </authorList>
    </citation>
    <scope>NUCLEOTIDE SEQUENCE [LARGE SCALE GENOMIC DNA]</scope>
    <source>
        <strain evidence="5 6">CA3A</strain>
    </source>
</reference>
<organism evidence="5 6">
    <name type="scientific">Pseudomonas typographi</name>
    <dbReference type="NCBI Taxonomy" id="2715964"/>
    <lineage>
        <taxon>Bacteria</taxon>
        <taxon>Pseudomonadati</taxon>
        <taxon>Pseudomonadota</taxon>
        <taxon>Gammaproteobacteria</taxon>
        <taxon>Pseudomonadales</taxon>
        <taxon>Pseudomonadaceae</taxon>
        <taxon>Pseudomonas</taxon>
    </lineage>
</organism>
<keyword evidence="1" id="KW-0805">Transcription regulation</keyword>
<dbReference type="SUPFAM" id="SSF46785">
    <property type="entry name" value="Winged helix' DNA-binding domain"/>
    <property type="match status" value="1"/>
</dbReference>
<evidence type="ECO:0000313" key="6">
    <source>
        <dbReference type="Proteomes" id="UP000805841"/>
    </source>
</evidence>
<dbReference type="Gene3D" id="1.10.10.10">
    <property type="entry name" value="Winged helix-like DNA-binding domain superfamily/Winged helix DNA-binding domain"/>
    <property type="match status" value="1"/>
</dbReference>
<gene>
    <name evidence="5" type="ORF">HAQ05_12725</name>
</gene>
<dbReference type="PRINTS" id="PR00598">
    <property type="entry name" value="HTHMARR"/>
</dbReference>
<dbReference type="PANTHER" id="PTHR42756">
    <property type="entry name" value="TRANSCRIPTIONAL REGULATOR, MARR"/>
    <property type="match status" value="1"/>
</dbReference>
<proteinExistence type="predicted"/>
<dbReference type="PROSITE" id="PS50995">
    <property type="entry name" value="HTH_MARR_2"/>
    <property type="match status" value="1"/>
</dbReference>
<name>A0ABR7Z2D0_9PSED</name>
<protein>
    <submittedName>
        <fullName evidence="5">MarR family transcriptional regulator</fullName>
    </submittedName>
</protein>
<accession>A0ABR7Z2D0</accession>
<keyword evidence="3" id="KW-0804">Transcription</keyword>
<keyword evidence="6" id="KW-1185">Reference proteome</keyword>
<dbReference type="InterPro" id="IPR036390">
    <property type="entry name" value="WH_DNA-bd_sf"/>
</dbReference>
<dbReference type="PANTHER" id="PTHR42756:SF1">
    <property type="entry name" value="TRANSCRIPTIONAL REPRESSOR OF EMRAB OPERON"/>
    <property type="match status" value="1"/>
</dbReference>
<evidence type="ECO:0000256" key="1">
    <source>
        <dbReference type="ARBA" id="ARBA00023015"/>
    </source>
</evidence>
<evidence type="ECO:0000259" key="4">
    <source>
        <dbReference type="PROSITE" id="PS50995"/>
    </source>
</evidence>
<evidence type="ECO:0000256" key="2">
    <source>
        <dbReference type="ARBA" id="ARBA00023125"/>
    </source>
</evidence>